<feature type="transmembrane region" description="Helical" evidence="2">
    <location>
        <begin position="348"/>
        <end position="372"/>
    </location>
</feature>
<dbReference type="AlphaFoldDB" id="A0A1N7KD31"/>
<keyword evidence="2" id="KW-0472">Membrane</keyword>
<reference evidence="4" key="1">
    <citation type="submission" date="2017-01" db="EMBL/GenBank/DDBJ databases">
        <authorList>
            <person name="Varghese N."/>
            <person name="Submissions S."/>
        </authorList>
    </citation>
    <scope>NUCLEOTIDE SEQUENCE [LARGE SCALE GENOMIC DNA]</scope>
    <source>
        <strain evidence="4">DSM 18714</strain>
    </source>
</reference>
<evidence type="ECO:0000313" key="4">
    <source>
        <dbReference type="Proteomes" id="UP000186098"/>
    </source>
</evidence>
<accession>A0A1N7KD31</accession>
<name>A0A1N7KD31_9RHOB</name>
<evidence type="ECO:0000256" key="1">
    <source>
        <dbReference type="SAM" id="Coils"/>
    </source>
</evidence>
<dbReference type="STRING" id="407234.SAMN05421795_101836"/>
<gene>
    <name evidence="3" type="ORF">SAMN05421795_101836</name>
</gene>
<keyword evidence="1" id="KW-0175">Coiled coil</keyword>
<dbReference type="GO" id="GO:0005886">
    <property type="term" value="C:plasma membrane"/>
    <property type="evidence" value="ECO:0007669"/>
    <property type="project" value="TreeGrafter"/>
</dbReference>
<dbReference type="Proteomes" id="UP000186098">
    <property type="component" value="Unassembled WGS sequence"/>
</dbReference>
<dbReference type="PANTHER" id="PTHR32309:SF13">
    <property type="entry name" value="FERRIC ENTEROBACTIN TRANSPORT PROTEIN FEPE"/>
    <property type="match status" value="1"/>
</dbReference>
<protein>
    <submittedName>
        <fullName evidence="3">Capsular polysaccharide transport system permease protein</fullName>
    </submittedName>
</protein>
<sequence>MLPMAEPAQIETRHRWLIGAFFGVVILPVLLAAAYLWIIAEDQYASTVAFSVRKEEMDSSLDLLGGISKLSGSSTSDTDVLYEYIQSQDLVQNIDRDLDLKAMFGKAWPGDPVFAFDPSGTIEDLVDQWEDQVRVLYDTGTGIITVRVQAFTPEDATAIATAVFDRSSKLVNDISSIAREDMTRYTREELDRAVERLKQARQDLTAFRLRSRIVDPQADLQGQMGVLNTLQAQLAETLVELDLLRESVRENDPRVTQAERRIDAIRRRIEDERNKFTENANDPAAENYATLMAEFERLSVDLQFAEEAYRTALAAHDSAVAEAQRQSRYLAAHIRPTHAEKSEFPRRWMLLGLTGLFALLTWAVGALVYYSIRDRR</sequence>
<proteinExistence type="predicted"/>
<dbReference type="PANTHER" id="PTHR32309">
    <property type="entry name" value="TYROSINE-PROTEIN KINASE"/>
    <property type="match status" value="1"/>
</dbReference>
<organism evidence="3 4">
    <name type="scientific">Phaeovulum vinaykumarii</name>
    <dbReference type="NCBI Taxonomy" id="407234"/>
    <lineage>
        <taxon>Bacteria</taxon>
        <taxon>Pseudomonadati</taxon>
        <taxon>Pseudomonadota</taxon>
        <taxon>Alphaproteobacteria</taxon>
        <taxon>Rhodobacterales</taxon>
        <taxon>Paracoccaceae</taxon>
        <taxon>Phaeovulum</taxon>
    </lineage>
</organism>
<keyword evidence="2" id="KW-1133">Transmembrane helix</keyword>
<feature type="transmembrane region" description="Helical" evidence="2">
    <location>
        <begin position="16"/>
        <end position="38"/>
    </location>
</feature>
<dbReference type="OrthoDB" id="7800844at2"/>
<dbReference type="EMBL" id="FTOM01000001">
    <property type="protein sequence ID" value="SIS59481.1"/>
    <property type="molecule type" value="Genomic_DNA"/>
</dbReference>
<feature type="coiled-coil region" evidence="1">
    <location>
        <begin position="187"/>
        <end position="308"/>
    </location>
</feature>
<evidence type="ECO:0000256" key="2">
    <source>
        <dbReference type="SAM" id="Phobius"/>
    </source>
</evidence>
<dbReference type="InterPro" id="IPR050445">
    <property type="entry name" value="Bact_polysacc_biosynth/exp"/>
</dbReference>
<dbReference type="GO" id="GO:0004713">
    <property type="term" value="F:protein tyrosine kinase activity"/>
    <property type="evidence" value="ECO:0007669"/>
    <property type="project" value="TreeGrafter"/>
</dbReference>
<evidence type="ECO:0000313" key="3">
    <source>
        <dbReference type="EMBL" id="SIS59481.1"/>
    </source>
</evidence>
<keyword evidence="4" id="KW-1185">Reference proteome</keyword>
<keyword evidence="2" id="KW-0812">Transmembrane</keyword>